<name>A0A0N7LR89_9RHOB</name>
<dbReference type="RefSeq" id="WP_058279470.1">
    <property type="nucleotide sequence ID" value="NZ_CYPU01000072.1"/>
</dbReference>
<protein>
    <submittedName>
        <fullName evidence="1">Flavin-dependent tryptophan halogenase RebH</fullName>
        <ecNumber evidence="1">1.14.19.9</ecNumber>
    </submittedName>
</protein>
<dbReference type="EC" id="1.14.19.9" evidence="1"/>
<dbReference type="InterPro" id="IPR036188">
    <property type="entry name" value="FAD/NAD-bd_sf"/>
</dbReference>
<dbReference type="STRING" id="81569.RUM4293_02022"/>
<dbReference type="OrthoDB" id="462203at2"/>
<organism evidence="1 2">
    <name type="scientific">Ruegeria atlantica</name>
    <dbReference type="NCBI Taxonomy" id="81569"/>
    <lineage>
        <taxon>Bacteria</taxon>
        <taxon>Pseudomonadati</taxon>
        <taxon>Pseudomonadota</taxon>
        <taxon>Alphaproteobacteria</taxon>
        <taxon>Rhodobacterales</taxon>
        <taxon>Roseobacteraceae</taxon>
        <taxon>Ruegeria</taxon>
    </lineage>
</organism>
<dbReference type="EMBL" id="CYPU01000072">
    <property type="protein sequence ID" value="CUH50148.1"/>
    <property type="molecule type" value="Genomic_DNA"/>
</dbReference>
<dbReference type="GeneID" id="55495479"/>
<reference evidence="1 2" key="1">
    <citation type="submission" date="2015-09" db="EMBL/GenBank/DDBJ databases">
        <authorList>
            <consortium name="Swine Surveillance"/>
        </authorList>
    </citation>
    <scope>NUCLEOTIDE SEQUENCE [LARGE SCALE GENOMIC DNA]</scope>
    <source>
        <strain evidence="1 2">CECT 4292</strain>
    </source>
</reference>
<gene>
    <name evidence="1" type="primary">rebH</name>
    <name evidence="1" type="ORF">RUA4292_04354</name>
</gene>
<keyword evidence="1" id="KW-0560">Oxidoreductase</keyword>
<dbReference type="InterPro" id="IPR006905">
    <property type="entry name" value="Flavin_halogenase"/>
</dbReference>
<dbReference type="Proteomes" id="UP000050783">
    <property type="component" value="Unassembled WGS sequence"/>
</dbReference>
<sequence length="562" mass="64010">MNNRLRKITIVGGGTAGWMTALILDMVFSRTSAPKDRPRICLIESPNIATVGVGEATVPRMPVTLRQAGISERDFFRETNASFKLGVKFCNWNKDAKGNRIDYVNPFAHGQLLEGLEAAEYFLRFGNGDRDFTQSISPHDDLARLCKGGRPLGQPEFEQRFGYAYHLDAVKFAGMLTKVCTKRGVEHIQDEVQAVELDEQGNVSHLMLERKGRHDIEMVIDCTGFRGLIINKALGEPFMDYSDYLPNDRAMALQIEHPDPEKIESVTRSTALGAGWTWRVPLYNRVGTGYVYSSAHRTDDQAADEYLEWLGDSGKDLTPRVIPMRIGRVRNAWVKNCLAIGLSGGFIEPLESTAIHMVDHAVRWFAEHLPTRDIEPSLRARYNRQMNKMYDEVLDFICLHYRLGNRTDDQYWIDARTEMKIPDRLAENLELWQHRLPMEHDIEFATLFNFRVYQTVLLGKQVYDTGYGTGIRDRLRPLKKPIWFQWWKGAKVDLAQILKAMPDHKTLLRDIRGELEQPPAFGMAAAMQPTVAMPGEQLAPVAIQNMPNLAEIQSGKKDLQLF</sequence>
<evidence type="ECO:0000313" key="2">
    <source>
        <dbReference type="Proteomes" id="UP000050783"/>
    </source>
</evidence>
<dbReference type="GO" id="GO:0004497">
    <property type="term" value="F:monooxygenase activity"/>
    <property type="evidence" value="ECO:0007669"/>
    <property type="project" value="InterPro"/>
</dbReference>
<dbReference type="PANTHER" id="PTHR43747">
    <property type="entry name" value="FAD-BINDING PROTEIN"/>
    <property type="match status" value="1"/>
</dbReference>
<dbReference type="SUPFAM" id="SSF51905">
    <property type="entry name" value="FAD/NAD(P)-binding domain"/>
    <property type="match status" value="1"/>
</dbReference>
<dbReference type="Pfam" id="PF04820">
    <property type="entry name" value="Trp_halogenase"/>
    <property type="match status" value="1"/>
</dbReference>
<accession>A0A0N7LR89</accession>
<evidence type="ECO:0000313" key="1">
    <source>
        <dbReference type="EMBL" id="CUH50148.1"/>
    </source>
</evidence>
<dbReference type="PANTHER" id="PTHR43747:SF4">
    <property type="entry name" value="FLAVIN-DEPENDENT TRYPTOPHAN HALOGENASE"/>
    <property type="match status" value="1"/>
</dbReference>
<proteinExistence type="predicted"/>
<dbReference type="Gene3D" id="3.50.50.60">
    <property type="entry name" value="FAD/NAD(P)-binding domain"/>
    <property type="match status" value="1"/>
</dbReference>
<dbReference type="AlphaFoldDB" id="A0A0N7LR89"/>
<dbReference type="InterPro" id="IPR050816">
    <property type="entry name" value="Flavin-dep_Halogenase_NPB"/>
</dbReference>